<reference evidence="2 3" key="1">
    <citation type="journal article" date="2020" name="G3 (Bethesda)">
        <title>Improved Reference Genome for Cyclotella cryptica CCMP332, a Model for Cell Wall Morphogenesis, Salinity Adaptation, and Lipid Production in Diatoms (Bacillariophyta).</title>
        <authorList>
            <person name="Roberts W.R."/>
            <person name="Downey K.M."/>
            <person name="Ruck E.C."/>
            <person name="Traller J.C."/>
            <person name="Alverson A.J."/>
        </authorList>
    </citation>
    <scope>NUCLEOTIDE SEQUENCE [LARGE SCALE GENOMIC DNA]</scope>
    <source>
        <strain evidence="2 3">CCMP332</strain>
    </source>
</reference>
<evidence type="ECO:0000256" key="1">
    <source>
        <dbReference type="SAM" id="MobiDB-lite"/>
    </source>
</evidence>
<gene>
    <name evidence="2" type="ORF">HJC23_006003</name>
</gene>
<evidence type="ECO:0000313" key="3">
    <source>
        <dbReference type="Proteomes" id="UP001516023"/>
    </source>
</evidence>
<feature type="compositionally biased region" description="Basic and acidic residues" evidence="1">
    <location>
        <begin position="258"/>
        <end position="269"/>
    </location>
</feature>
<protein>
    <recommendedName>
        <fullName evidence="4">Transcription factor 25</fullName>
    </recommendedName>
</protein>
<evidence type="ECO:0000313" key="2">
    <source>
        <dbReference type="EMBL" id="KAL3782430.1"/>
    </source>
</evidence>
<proteinExistence type="predicted"/>
<evidence type="ECO:0008006" key="4">
    <source>
        <dbReference type="Google" id="ProtNLM"/>
    </source>
</evidence>
<sequence>MSSRALRRLREEKEAALQYNEPDISENDDDDDDDETPKKGGFLGMLHEEESSSDDEEETEDDDDDTVTDDDDDDDSEQQHKGNKPVVVNEPSRSNTAKQPQQLHEDDEEDIDAILSSFHPHDETQQPSQSSNAATANAAPSLRSLLLSPSHGYDVQSLDLDHAMRSLLGSAPNIAVDDANNRQRRGGGRKRTAVKKYLFGRPRDSWGRPPSYVGGGLGCKELTREVLRDERNAWGIPWPYRLEDQKDNHDNSSNINNDKNDDSNNRDDDQPSPVPTIMPIEQQKWYSLTMSDTYQEQHYAYQQLLRSRNTHNRSSTATLEDPNALAMFVADHPHFAETLLQLSMVLYHVNDRAKGNDLLRRTMYLYETALPGSILPNANEDNYSNTAQHGAKEILMDIDRQPNSGLFATLFRIMQTSGMTGCFPNALAVGRFLLSLDPLRDPMGVLLILDYYALACRNCIDAQEVGAVFVKELVESGLVSIHYRDPLTDRHHWCCLRDMPGWAYSYALALYRLSRGEECQGNEDLEQSADEALIDALERFPSILSKLLAMNKVNTQDRSFRIDWPKVLPSFAVGDTTADGDSVQDRVTRGAGNHLVRIFVQRNHKLWAGDDVVQWLYRCAEKVVQKKVVSSSDGDSDSLDVNTSSAETATDKQPRLFDKFSPACARYAQFDPSEYEDAFRVLPPEAIALDPNIIAPAMVFDPNRRGRFLRRGQRQEDIPLDGGHEGLMRRLRELVGMGDGDGLGDVEVLDPDAPLLQLYLQSLLPWAHVEGVRPPR</sequence>
<dbReference type="Pfam" id="PF04910">
    <property type="entry name" value="Tcf25"/>
    <property type="match status" value="1"/>
</dbReference>
<organism evidence="2 3">
    <name type="scientific">Cyclotella cryptica</name>
    <dbReference type="NCBI Taxonomy" id="29204"/>
    <lineage>
        <taxon>Eukaryota</taxon>
        <taxon>Sar</taxon>
        <taxon>Stramenopiles</taxon>
        <taxon>Ochrophyta</taxon>
        <taxon>Bacillariophyta</taxon>
        <taxon>Coscinodiscophyceae</taxon>
        <taxon>Thalassiosirophycidae</taxon>
        <taxon>Stephanodiscales</taxon>
        <taxon>Stephanodiscaceae</taxon>
        <taxon>Cyclotella</taxon>
    </lineage>
</organism>
<comment type="caution">
    <text evidence="2">The sequence shown here is derived from an EMBL/GenBank/DDBJ whole genome shotgun (WGS) entry which is preliminary data.</text>
</comment>
<feature type="compositionally biased region" description="Basic and acidic residues" evidence="1">
    <location>
        <begin position="241"/>
        <end position="250"/>
    </location>
</feature>
<name>A0ABD3P7D4_9STRA</name>
<feature type="region of interest" description="Disordered" evidence="1">
    <location>
        <begin position="1"/>
        <end position="110"/>
    </location>
</feature>
<feature type="compositionally biased region" description="Polar residues" evidence="1">
    <location>
        <begin position="91"/>
        <end position="102"/>
    </location>
</feature>
<keyword evidence="3" id="KW-1185">Reference proteome</keyword>
<dbReference type="EMBL" id="JABMIG020000286">
    <property type="protein sequence ID" value="KAL3782430.1"/>
    <property type="molecule type" value="Genomic_DNA"/>
</dbReference>
<dbReference type="PANTHER" id="PTHR22684:SF0">
    <property type="entry name" value="RIBOSOME QUALITY CONTROL COMPLEX SUBUNIT TCF25"/>
    <property type="match status" value="1"/>
</dbReference>
<dbReference type="PANTHER" id="PTHR22684">
    <property type="entry name" value="NULP1-RELATED"/>
    <property type="match status" value="1"/>
</dbReference>
<feature type="compositionally biased region" description="Acidic residues" evidence="1">
    <location>
        <begin position="51"/>
        <end position="76"/>
    </location>
</feature>
<dbReference type="InterPro" id="IPR006994">
    <property type="entry name" value="TCF25/Rqc1"/>
</dbReference>
<dbReference type="AlphaFoldDB" id="A0ABD3P7D4"/>
<feature type="compositionally biased region" description="Acidic residues" evidence="1">
    <location>
        <begin position="23"/>
        <end position="35"/>
    </location>
</feature>
<dbReference type="Proteomes" id="UP001516023">
    <property type="component" value="Unassembled WGS sequence"/>
</dbReference>
<feature type="region of interest" description="Disordered" evidence="1">
    <location>
        <begin position="241"/>
        <end position="277"/>
    </location>
</feature>
<accession>A0ABD3P7D4</accession>
<feature type="region of interest" description="Disordered" evidence="1">
    <location>
        <begin position="631"/>
        <end position="650"/>
    </location>
</feature>